<reference evidence="1" key="1">
    <citation type="submission" date="2022-04" db="EMBL/GenBank/DDBJ databases">
        <title>Corynebacterium kalidii LD5P10.</title>
        <authorList>
            <person name="Sun J.Q."/>
        </authorList>
    </citation>
    <scope>NUCLEOTIDE SEQUENCE</scope>
    <source>
        <strain evidence="1">LD5P10</strain>
    </source>
</reference>
<dbReference type="EMBL" id="JALIEA010000006">
    <property type="protein sequence ID" value="MCJ7857224.1"/>
    <property type="molecule type" value="Genomic_DNA"/>
</dbReference>
<organism evidence="1 2">
    <name type="scientific">Corynebacterium kalidii</name>
    <dbReference type="NCBI Taxonomy" id="2931982"/>
    <lineage>
        <taxon>Bacteria</taxon>
        <taxon>Bacillati</taxon>
        <taxon>Actinomycetota</taxon>
        <taxon>Actinomycetes</taxon>
        <taxon>Mycobacteriales</taxon>
        <taxon>Corynebacteriaceae</taxon>
        <taxon>Corynebacterium</taxon>
    </lineage>
</organism>
<protein>
    <submittedName>
        <fullName evidence="1">Uncharacterized protein</fullName>
    </submittedName>
</protein>
<dbReference type="RefSeq" id="WP_244802973.1">
    <property type="nucleotide sequence ID" value="NZ_JALIEA010000006.1"/>
</dbReference>
<gene>
    <name evidence="1" type="ORF">MUN33_00610</name>
</gene>
<sequence>MFSRAGRKRPTTRRVVDPEAPDTMFPHLARWRADLVREEAMRTLHAEGFDTSWTADGGIRATPADPRLHRVIRLDGLAHRIASAPYIPSPDVTALVRDFVTALLAEADVDGVTEAEFLRRLRVRLVPQSTLDAAPGTVADAARDFTGDLRASLALEPADGAGPATTLNDLALAAHGTATAGQLDDLHRVAHRNTWQDLDDATIEVATVDEMAGFAEPTGSAGSAGAAGSTGARLHVIESDCRNLASALLFLDDLLPRWLPDVDASAGVIVAVPHPRMLLVSEVATGQELIDGINTMTTVALTELMSTPEPLTARLHLAYDGHVHAFTDVTMDEEGQQILQVEPDNYLLSRLEGGN</sequence>
<evidence type="ECO:0000313" key="1">
    <source>
        <dbReference type="EMBL" id="MCJ7857224.1"/>
    </source>
</evidence>
<dbReference type="Proteomes" id="UP001139207">
    <property type="component" value="Unassembled WGS sequence"/>
</dbReference>
<evidence type="ECO:0000313" key="2">
    <source>
        <dbReference type="Proteomes" id="UP001139207"/>
    </source>
</evidence>
<accession>A0A9X1WDY2</accession>
<dbReference type="AlphaFoldDB" id="A0A9X1WDY2"/>
<comment type="caution">
    <text evidence="1">The sequence shown here is derived from an EMBL/GenBank/DDBJ whole genome shotgun (WGS) entry which is preliminary data.</text>
</comment>
<name>A0A9X1WDY2_9CORY</name>
<proteinExistence type="predicted"/>
<keyword evidence="2" id="KW-1185">Reference proteome</keyword>